<accession>A0AC61S0G3</accession>
<organism evidence="1 2">
    <name type="scientific">Petralouisia muris</name>
    <dbReference type="NCBI Taxonomy" id="3032872"/>
    <lineage>
        <taxon>Bacteria</taxon>
        <taxon>Bacillati</taxon>
        <taxon>Bacillota</taxon>
        <taxon>Clostridia</taxon>
        <taxon>Lachnospirales</taxon>
        <taxon>Lachnospiraceae</taxon>
        <taxon>Petralouisia</taxon>
    </lineage>
</organism>
<keyword evidence="1" id="KW-0032">Aminotransferase</keyword>
<dbReference type="Proteomes" id="UP000304953">
    <property type="component" value="Unassembled WGS sequence"/>
</dbReference>
<gene>
    <name evidence="1" type="ORF">E5329_04505</name>
</gene>
<keyword evidence="2" id="KW-1185">Reference proteome</keyword>
<evidence type="ECO:0000313" key="1">
    <source>
        <dbReference type="EMBL" id="TGY97506.1"/>
    </source>
</evidence>
<evidence type="ECO:0000313" key="2">
    <source>
        <dbReference type="Proteomes" id="UP000304953"/>
    </source>
</evidence>
<reference evidence="1" key="1">
    <citation type="submission" date="2019-04" db="EMBL/GenBank/DDBJ databases">
        <title>Microbes associate with the intestines of laboratory mice.</title>
        <authorList>
            <person name="Navarre W."/>
            <person name="Wong E."/>
            <person name="Huang K."/>
            <person name="Tropini C."/>
            <person name="Ng K."/>
            <person name="Yu B."/>
        </authorList>
    </citation>
    <scope>NUCLEOTIDE SEQUENCE</scope>
    <source>
        <strain evidence="1">NM01_1-7b</strain>
    </source>
</reference>
<sequence>MKYDFDRIVDRKQTNDMKWHAKAVGSYLHMDIPEDMIPMWLADTEFPCAPVIVEALKNRVEKEIFGYCAPMESFYRAVCYWQKLRFNWEVKPEWITYIPSVVAGINIAIRAFSKEGDGVIIQQPVYDPFASIVKNDNRRVVNNGLVCRDGHFEMNLEELEELASRPENTMMILCSPHNPTGRVWKKEELTKAADICLKHHVMLVSDEIHGDIVYQGHTHYPLLSLDGRYAEHFIHLAAPGKTFNVAGLKASMSIIPNQSVREAFVKTQIAMSLDVKNTFGIESVIAAYTPEGAEWAEQEVTYMQENVNYVEEYLKEHMPGVTMIRPEGTFLCWLDLSGLHLGDQELFQRIVLDAAVICVPGPWFGPGGEEHFRLNIGCPRSILTEALERMRKELYRETP</sequence>
<proteinExistence type="predicted"/>
<keyword evidence="1" id="KW-0808">Transferase</keyword>
<protein>
    <submittedName>
        <fullName evidence="1">Pyridoxal phosphate-dependent aminotransferase</fullName>
    </submittedName>
</protein>
<name>A0AC61S0G3_9FIRM</name>
<dbReference type="EMBL" id="SRYA01000007">
    <property type="protein sequence ID" value="TGY97506.1"/>
    <property type="molecule type" value="Genomic_DNA"/>
</dbReference>
<comment type="caution">
    <text evidence="1">The sequence shown here is derived from an EMBL/GenBank/DDBJ whole genome shotgun (WGS) entry which is preliminary data.</text>
</comment>